<dbReference type="PANTHER" id="PTHR37469">
    <property type="entry name" value="CELLOBIONIC ACID PHOSPHORYLASE-RELATED"/>
    <property type="match status" value="1"/>
</dbReference>
<evidence type="ECO:0000259" key="6">
    <source>
        <dbReference type="Pfam" id="PF21958"/>
    </source>
</evidence>
<dbReference type="EMBL" id="CP115920">
    <property type="protein sequence ID" value="XCD15068.1"/>
    <property type="molecule type" value="Genomic_DNA"/>
</dbReference>
<reference evidence="7" key="1">
    <citation type="submission" date="2023-01" db="EMBL/GenBank/DDBJ databases">
        <title>Vibrio sp. CB1-14 genome sequencing.</title>
        <authorList>
            <person name="Otstavnykh N."/>
            <person name="Isaeva M."/>
            <person name="Meleshko D."/>
        </authorList>
    </citation>
    <scope>NUCLEOTIDE SEQUENCE</scope>
    <source>
        <strain evidence="7">CB1-14</strain>
    </source>
</reference>
<dbReference type="Pfam" id="PF21270">
    <property type="entry name" value="SOGP_4th"/>
    <property type="match status" value="1"/>
</dbReference>
<dbReference type="InterPro" id="IPR033432">
    <property type="entry name" value="GH94_catalytic"/>
</dbReference>
<accession>A0AAU8BGZ8</accession>
<dbReference type="InterPro" id="IPR008928">
    <property type="entry name" value="6-hairpin_glycosidase_sf"/>
</dbReference>
<dbReference type="SUPFAM" id="SSF48208">
    <property type="entry name" value="Six-hairpin glycosidases"/>
    <property type="match status" value="1"/>
</dbReference>
<gene>
    <name evidence="7" type="ORF">PG915_10730</name>
</gene>
<evidence type="ECO:0000256" key="2">
    <source>
        <dbReference type="ARBA" id="ARBA00022679"/>
    </source>
</evidence>
<protein>
    <submittedName>
        <fullName evidence="7">Cellobiose phosphorylase</fullName>
    </submittedName>
</protein>
<dbReference type="KEGG" id="vck:PG915_10730"/>
<dbReference type="RefSeq" id="WP_353496528.1">
    <property type="nucleotide sequence ID" value="NZ_CP115920.1"/>
</dbReference>
<evidence type="ECO:0000259" key="3">
    <source>
        <dbReference type="Pfam" id="PF17167"/>
    </source>
</evidence>
<name>A0AAU8BGZ8_9VIBR</name>
<keyword evidence="2" id="KW-0808">Transferase</keyword>
<evidence type="ECO:0000259" key="4">
    <source>
        <dbReference type="Pfam" id="PF21250"/>
    </source>
</evidence>
<dbReference type="Gene3D" id="2.70.98.40">
    <property type="entry name" value="Glycoside hydrolase, family 65, N-terminal domain"/>
    <property type="match status" value="1"/>
</dbReference>
<evidence type="ECO:0000256" key="1">
    <source>
        <dbReference type="ARBA" id="ARBA00022676"/>
    </source>
</evidence>
<evidence type="ECO:0000259" key="5">
    <source>
        <dbReference type="Pfam" id="PF21270"/>
    </source>
</evidence>
<dbReference type="GO" id="GO:0016757">
    <property type="term" value="F:glycosyltransferase activity"/>
    <property type="evidence" value="ECO:0007669"/>
    <property type="project" value="UniProtKB-KW"/>
</dbReference>
<feature type="domain" description="Glycoside phosphorylase super sandwich" evidence="4">
    <location>
        <begin position="306"/>
        <end position="531"/>
    </location>
</feature>
<dbReference type="Gene3D" id="1.50.10.10">
    <property type="match status" value="1"/>
</dbReference>
<feature type="domain" description="Glycoside phosphorylase C-terminal" evidence="5">
    <location>
        <begin position="1025"/>
        <end position="1112"/>
    </location>
</feature>
<feature type="domain" description="Glycosyl hydrolase 94 catalytic" evidence="3">
    <location>
        <begin position="685"/>
        <end position="964"/>
    </location>
</feature>
<dbReference type="InterPro" id="IPR012341">
    <property type="entry name" value="6hp_glycosidase-like_sf"/>
</dbReference>
<dbReference type="InterPro" id="IPR048773">
    <property type="entry name" value="SOGP_C"/>
</dbReference>
<evidence type="ECO:0000313" key="7">
    <source>
        <dbReference type="EMBL" id="XCD15068.1"/>
    </source>
</evidence>
<dbReference type="InterPro" id="IPR052047">
    <property type="entry name" value="GH94_Enzymes"/>
</dbReference>
<dbReference type="InterPro" id="IPR037018">
    <property type="entry name" value="GH65_N"/>
</dbReference>
<dbReference type="Pfam" id="PF17167">
    <property type="entry name" value="Glyco_hydro_94"/>
    <property type="match status" value="1"/>
</dbReference>
<dbReference type="Pfam" id="PF21250">
    <property type="entry name" value="SOGP_2nd"/>
    <property type="match status" value="1"/>
</dbReference>
<dbReference type="AlphaFoldDB" id="A0AAU8BGZ8"/>
<dbReference type="GO" id="GO:0005975">
    <property type="term" value="P:carbohydrate metabolic process"/>
    <property type="evidence" value="ECO:0007669"/>
    <property type="project" value="InterPro"/>
</dbReference>
<dbReference type="InterPro" id="IPR048771">
    <property type="entry name" value="SOGP_2nd"/>
</dbReference>
<feature type="domain" description="SOGP N-terminal" evidence="6">
    <location>
        <begin position="22"/>
        <end position="246"/>
    </location>
</feature>
<keyword evidence="1" id="KW-0328">Glycosyltransferase</keyword>
<dbReference type="InterPro" id="IPR053831">
    <property type="entry name" value="SOGP_N"/>
</dbReference>
<organism evidence="7">
    <name type="scientific">Vibrio chaetopteri</name>
    <dbReference type="NCBI Taxonomy" id="3016528"/>
    <lineage>
        <taxon>Bacteria</taxon>
        <taxon>Pseudomonadati</taxon>
        <taxon>Pseudomonadota</taxon>
        <taxon>Gammaproteobacteria</taxon>
        <taxon>Vibrionales</taxon>
        <taxon>Vibrionaceae</taxon>
        <taxon>Vibrio</taxon>
    </lineage>
</organism>
<sequence>MNAPIRNNVCLEEGKVSVQLNRENTIKSIFVRDIQLSLFNTPDGERSLTSIFVRIKNEDGTYKLLDLFNDPSTKFARLTESLVWVSDFEGLQVQTVLNLDGETTTGFFAVELFNCSGTSIECDITYGQDIGLADPEQVKTNEAYCSQYLDQQPIMTELGWVISCRQNISQKGKNPAIQVGCSSKAESFSTDAFQFFGTEYKQTGIPVALEKPQLANEVYQYEMAYAALQTPSFTLEAEQRKQTQFYFSFVDDLPVQNRSQPSELAPITFAESPVVVDNNALQASCMKTIPSLVGEEMTEADLAEWFDSRELEEYEAGELLSFFEASGTYVTLQAKETKQERPTGHIILTGSDFDHSKEVMCSTNYMFGVFNSQLCVGNTSFQKMMSVNRNALNYHKNTGQRIRVKLNGQRYVLDLCSAFAVSRTCATWFYKVVGGMIVVRSFACSSDTKVQLDIEAYGFDHALDIEVTHHLVHGNHESESVVSVAKNDNLQTVVSGNNELLNEINPNLTFKISATSGFNCVDTVVNSENQSEEYLIYQGSVAQKESLLIEANQPLDEPADFLFHATETACSEQALDNLTNHFDVLIENEEAKSKKLNQAVHWFTHNALVHYSSPHGLEQYSGAAWGTRDASQGPFEFFMSLGKFEKAKSVLCKIYAHQYLETGTWPQWFMFDAFKSIQHDESHGDVVVWPLKALSDYIAATGDVDILTMKVPYSTEAAGHSYIASDATLYDHVVKQIDHIEANLIEGSFLSSYGDGDWDDTLQPANQSLREKMVSGWTIPLTLQTFKTFVSNEAVKGEFSELCQRINELASGMHDDYQRYLLKDDIVAGFIHVEDFNENKINYLLHPADQTTGIEYRLLPANRSIIAELFSKEQAEYNLELIKEKLLYPDGVRLMDKLAKYEGGKQTYFKRAELAANLGREIGLNYVHAHIRFIEALCKLGNAKDLYDNVFKLIPMGIKDEVENAMLRQANSYFSSSDAAFNNRYEAYEGYGDLKAGKVGVKGGWRIYSSGPGIYINQIISNVLGIRYENGNLVLDPVVSRDLGNVAIRFDLFGKPVSIKIVAERGEHTPRRITLNGSDVEFSLTSNRYRKGGAIIDSAIKDKLSDVSNQLTIVL</sequence>
<dbReference type="Pfam" id="PF21958">
    <property type="entry name" value="SOGP_N"/>
    <property type="match status" value="1"/>
</dbReference>
<proteinExistence type="predicted"/>
<dbReference type="PANTHER" id="PTHR37469:SF2">
    <property type="entry name" value="CELLOBIONIC ACID PHOSPHORYLASE"/>
    <property type="match status" value="1"/>
</dbReference>